<dbReference type="InParanoid" id="A0A0C3EIR1"/>
<sequence>MSVNNVIDDVFFDFSRDRYLRALELGDPFSVSIIFSMSISTLIVNHPKVISMLRVVSKAR</sequence>
<dbReference type="EMBL" id="KN822010">
    <property type="protein sequence ID" value="KIM68104.1"/>
    <property type="molecule type" value="Genomic_DNA"/>
</dbReference>
<gene>
    <name evidence="1" type="ORF">SCLCIDRAFT_1209493</name>
</gene>
<proteinExistence type="predicted"/>
<evidence type="ECO:0000313" key="2">
    <source>
        <dbReference type="Proteomes" id="UP000053989"/>
    </source>
</evidence>
<reference evidence="2" key="2">
    <citation type="submission" date="2015-01" db="EMBL/GenBank/DDBJ databases">
        <title>Evolutionary Origins and Diversification of the Mycorrhizal Mutualists.</title>
        <authorList>
            <consortium name="DOE Joint Genome Institute"/>
            <consortium name="Mycorrhizal Genomics Consortium"/>
            <person name="Kohler A."/>
            <person name="Kuo A."/>
            <person name="Nagy L.G."/>
            <person name="Floudas D."/>
            <person name="Copeland A."/>
            <person name="Barry K.W."/>
            <person name="Cichocki N."/>
            <person name="Veneault-Fourrey C."/>
            <person name="LaButti K."/>
            <person name="Lindquist E.A."/>
            <person name="Lipzen A."/>
            <person name="Lundell T."/>
            <person name="Morin E."/>
            <person name="Murat C."/>
            <person name="Riley R."/>
            <person name="Ohm R."/>
            <person name="Sun H."/>
            <person name="Tunlid A."/>
            <person name="Henrissat B."/>
            <person name="Grigoriev I.V."/>
            <person name="Hibbett D.S."/>
            <person name="Martin F."/>
        </authorList>
    </citation>
    <scope>NUCLEOTIDE SEQUENCE [LARGE SCALE GENOMIC DNA]</scope>
    <source>
        <strain evidence="2">Foug A</strain>
    </source>
</reference>
<keyword evidence="2" id="KW-1185">Reference proteome</keyword>
<reference evidence="1 2" key="1">
    <citation type="submission" date="2014-04" db="EMBL/GenBank/DDBJ databases">
        <authorList>
            <consortium name="DOE Joint Genome Institute"/>
            <person name="Kuo A."/>
            <person name="Kohler A."/>
            <person name="Nagy L.G."/>
            <person name="Floudas D."/>
            <person name="Copeland A."/>
            <person name="Barry K.W."/>
            <person name="Cichocki N."/>
            <person name="Veneault-Fourrey C."/>
            <person name="LaButti K."/>
            <person name="Lindquist E.A."/>
            <person name="Lipzen A."/>
            <person name="Lundell T."/>
            <person name="Morin E."/>
            <person name="Murat C."/>
            <person name="Sun H."/>
            <person name="Tunlid A."/>
            <person name="Henrissat B."/>
            <person name="Grigoriev I.V."/>
            <person name="Hibbett D.S."/>
            <person name="Martin F."/>
            <person name="Nordberg H.P."/>
            <person name="Cantor M.N."/>
            <person name="Hua S.X."/>
        </authorList>
    </citation>
    <scope>NUCLEOTIDE SEQUENCE [LARGE SCALE GENOMIC DNA]</scope>
    <source>
        <strain evidence="1 2">Foug A</strain>
    </source>
</reference>
<dbReference type="AlphaFoldDB" id="A0A0C3EIR1"/>
<dbReference type="HOGENOM" id="CLU_2943158_0_0_1"/>
<protein>
    <submittedName>
        <fullName evidence="1">Uncharacterized protein</fullName>
    </submittedName>
</protein>
<dbReference type="Proteomes" id="UP000053989">
    <property type="component" value="Unassembled WGS sequence"/>
</dbReference>
<name>A0A0C3EIR1_9AGAM</name>
<evidence type="ECO:0000313" key="1">
    <source>
        <dbReference type="EMBL" id="KIM68104.1"/>
    </source>
</evidence>
<accession>A0A0C3EIR1</accession>
<organism evidence="1 2">
    <name type="scientific">Scleroderma citrinum Foug A</name>
    <dbReference type="NCBI Taxonomy" id="1036808"/>
    <lineage>
        <taxon>Eukaryota</taxon>
        <taxon>Fungi</taxon>
        <taxon>Dikarya</taxon>
        <taxon>Basidiomycota</taxon>
        <taxon>Agaricomycotina</taxon>
        <taxon>Agaricomycetes</taxon>
        <taxon>Agaricomycetidae</taxon>
        <taxon>Boletales</taxon>
        <taxon>Sclerodermatineae</taxon>
        <taxon>Sclerodermataceae</taxon>
        <taxon>Scleroderma</taxon>
    </lineage>
</organism>